<protein>
    <submittedName>
        <fullName evidence="1">Uncharacterized protein</fullName>
    </submittedName>
</protein>
<reference evidence="1 2" key="1">
    <citation type="journal article" date="2004" name="Appl. Environ. Microbiol.">
        <title>Mineralization of individual congeners of linear alkylbenzenesulfonate by defined pairs of heterotrophic bacteria.</title>
        <authorList>
            <person name="Schleheck D."/>
            <person name="Knepper T.P."/>
            <person name="Fischer K."/>
            <person name="Cook A.M."/>
        </authorList>
    </citation>
    <scope>NUCLEOTIDE SEQUENCE [LARGE SCALE GENOMIC DNA]</scope>
    <source>
        <strain evidence="2">DSM 14576 / KF-1</strain>
    </source>
</reference>
<comment type="caution">
    <text evidence="1">The sequence shown here is derived from an EMBL/GenBank/DDBJ whole genome shotgun (WGS) entry which is preliminary data.</text>
</comment>
<proteinExistence type="predicted"/>
<accession>B7WXQ5</accession>
<dbReference type="Proteomes" id="UP000003039">
    <property type="component" value="Unassembled WGS sequence"/>
</dbReference>
<dbReference type="EMBL" id="AAUJ02000001">
    <property type="protein sequence ID" value="EED67907.1"/>
    <property type="molecule type" value="Genomic_DNA"/>
</dbReference>
<sequence length="52" mass="5689" precursor="true">MSMRLPAFAVAAMAVGQSVHRHISDYRCGCSAGLMEIPFTCFSFHLRAQSTP</sequence>
<evidence type="ECO:0000313" key="1">
    <source>
        <dbReference type="EMBL" id="EED67907.1"/>
    </source>
</evidence>
<dbReference type="AlphaFoldDB" id="B7WXQ5"/>
<evidence type="ECO:0000313" key="2">
    <source>
        <dbReference type="Proteomes" id="UP000003039"/>
    </source>
</evidence>
<gene>
    <name evidence="1" type="ORF">CtesDRAFT_PD2853</name>
</gene>
<organism evidence="1 2">
    <name type="scientific">Comamonas testosteroni (strain DSM 14576 / KF-1)</name>
    <name type="common">Pseudomonas testosteroni</name>
    <dbReference type="NCBI Taxonomy" id="399795"/>
    <lineage>
        <taxon>Bacteria</taxon>
        <taxon>Pseudomonadati</taxon>
        <taxon>Pseudomonadota</taxon>
        <taxon>Betaproteobacteria</taxon>
        <taxon>Burkholderiales</taxon>
        <taxon>Comamonadaceae</taxon>
        <taxon>Comamonas</taxon>
    </lineage>
</organism>
<name>B7WXQ5_COMTK</name>